<dbReference type="RefSeq" id="WP_160986649.1">
    <property type="nucleotide sequence ID" value="NZ_WVTD01000011.1"/>
</dbReference>
<sequence>MWSQFRALAARIGLGSDDVAAVERQKGASLVQSPRDPLVQLRVRPDPDWTQRMGEAWNQTMANSRREEAGSIELAEGLLAILDAHSPQNGVNVGVAPGRYEVVLTVAHLGSEKTYDYEEHVSHAFLLLAGQGNVAMIEPFTDEHGAELWVQAHAIAFAAPGKAERFAGAHSGNWSRELADVFGLQESCASGHAARLCAPDGDASATCAIVVHAGHGRDEYPVFKLADSEGNAVGAMMDFFVDNRPCE</sequence>
<comment type="caution">
    <text evidence="1">The sequence shown here is derived from an EMBL/GenBank/DDBJ whole genome shotgun (WGS) entry which is preliminary data.</text>
</comment>
<gene>
    <name evidence="1" type="ORF">GR702_14745</name>
</gene>
<accession>A0A7X4K952</accession>
<dbReference type="EMBL" id="WVTD01000011">
    <property type="protein sequence ID" value="MYL99023.1"/>
    <property type="molecule type" value="Genomic_DNA"/>
</dbReference>
<protein>
    <submittedName>
        <fullName evidence="1">Uncharacterized protein</fullName>
    </submittedName>
</protein>
<evidence type="ECO:0000313" key="1">
    <source>
        <dbReference type="EMBL" id="MYL99023.1"/>
    </source>
</evidence>
<evidence type="ECO:0000313" key="2">
    <source>
        <dbReference type="Proteomes" id="UP000465810"/>
    </source>
</evidence>
<proteinExistence type="predicted"/>
<organism evidence="1 2">
    <name type="scientific">Novosphingobium silvae</name>
    <dbReference type="NCBI Taxonomy" id="2692619"/>
    <lineage>
        <taxon>Bacteria</taxon>
        <taxon>Pseudomonadati</taxon>
        <taxon>Pseudomonadota</taxon>
        <taxon>Alphaproteobacteria</taxon>
        <taxon>Sphingomonadales</taxon>
        <taxon>Sphingomonadaceae</taxon>
        <taxon>Novosphingobium</taxon>
    </lineage>
</organism>
<dbReference type="Proteomes" id="UP000465810">
    <property type="component" value="Unassembled WGS sequence"/>
</dbReference>
<name>A0A7X4K952_9SPHN</name>
<reference evidence="1 2" key="1">
    <citation type="submission" date="2019-12" db="EMBL/GenBank/DDBJ databases">
        <authorList>
            <person name="Feng G."/>
            <person name="Zhu H."/>
        </authorList>
    </citation>
    <scope>NUCLEOTIDE SEQUENCE [LARGE SCALE GENOMIC DNA]</scope>
    <source>
        <strain evidence="1 2">FGD1</strain>
    </source>
</reference>
<dbReference type="AlphaFoldDB" id="A0A7X4K952"/>
<keyword evidence="2" id="KW-1185">Reference proteome</keyword>